<organism evidence="1 2">
    <name type="scientific">Streptomyces javensis</name>
    <dbReference type="NCBI Taxonomy" id="114698"/>
    <lineage>
        <taxon>Bacteria</taxon>
        <taxon>Bacillati</taxon>
        <taxon>Actinomycetota</taxon>
        <taxon>Actinomycetes</taxon>
        <taxon>Kitasatosporales</taxon>
        <taxon>Streptomycetaceae</taxon>
        <taxon>Streptomyces</taxon>
        <taxon>Streptomyces violaceusniger group</taxon>
    </lineage>
</organism>
<gene>
    <name evidence="1" type="ORF">JBF12_03300</name>
</gene>
<evidence type="ECO:0000313" key="2">
    <source>
        <dbReference type="Proteomes" id="UP000638849"/>
    </source>
</evidence>
<comment type="caution">
    <text evidence="1">The sequence shown here is derived from an EMBL/GenBank/DDBJ whole genome shotgun (WGS) entry which is preliminary data.</text>
</comment>
<name>A0ABS0R3V8_9ACTN</name>
<keyword evidence="2" id="KW-1185">Reference proteome</keyword>
<proteinExistence type="predicted"/>
<dbReference type="Proteomes" id="UP000638849">
    <property type="component" value="Unassembled WGS sequence"/>
</dbReference>
<dbReference type="RefSeq" id="WP_198275335.1">
    <property type="nucleotide sequence ID" value="NZ_BAAAIF010000031.1"/>
</dbReference>
<reference evidence="1 2" key="1">
    <citation type="submission" date="2020-12" db="EMBL/GenBank/DDBJ databases">
        <authorList>
            <person name="Kusuma A.B."/>
            <person name="Nouioui I."/>
            <person name="Goodfellow M."/>
        </authorList>
    </citation>
    <scope>NUCLEOTIDE SEQUENCE [LARGE SCALE GENOMIC DNA]</scope>
    <source>
        <strain evidence="1 2">DSM 41764</strain>
    </source>
</reference>
<dbReference type="EMBL" id="JAEEAQ010000015">
    <property type="protein sequence ID" value="MBI0312064.1"/>
    <property type="molecule type" value="Genomic_DNA"/>
</dbReference>
<sequence>MIIRHPHCDQVERELAGSIAGRLDLPADDIRVQMHAAAASGALRVVNEEISEALLGGADVRQFAHAHRLLAQAVRSVTGGEVGDAATT</sequence>
<dbReference type="Gene3D" id="1.10.357.10">
    <property type="entry name" value="Tetracycline Repressor, domain 2"/>
    <property type="match status" value="1"/>
</dbReference>
<evidence type="ECO:0000313" key="1">
    <source>
        <dbReference type="EMBL" id="MBI0312064.1"/>
    </source>
</evidence>
<protein>
    <submittedName>
        <fullName evidence="1">Uncharacterized protein</fullName>
    </submittedName>
</protein>
<accession>A0ABS0R3V8</accession>